<evidence type="ECO:0000256" key="4">
    <source>
        <dbReference type="ARBA" id="ARBA00023065"/>
    </source>
</evidence>
<keyword evidence="2 5" id="KW-0813">Transport</keyword>
<sequence length="121" mass="13954">MASRNDGIQLLLQAEKKAADKVSEAKRRKVKRLQEAKAEAATEIGIEKNERERQYKLREDEVFGRRSNTEAEIAAVTQKTLDMQAESVQRNRDVTIQLLLEQVLAVDPQVHINYRPQQRAR</sequence>
<dbReference type="Pfam" id="PF03179">
    <property type="entry name" value="V-ATPase_G"/>
    <property type="match status" value="1"/>
</dbReference>
<accession>A0A068Y560</accession>
<reference evidence="7" key="1">
    <citation type="journal article" date="2013" name="Nature">
        <title>The genomes of four tapeworm species reveal adaptations to parasitism.</title>
        <authorList>
            <person name="Tsai I.J."/>
            <person name="Zarowiecki M."/>
            <person name="Holroyd N."/>
            <person name="Garciarrubio A."/>
            <person name="Sanchez-Flores A."/>
            <person name="Brooks K.L."/>
            <person name="Tracey A."/>
            <person name="Bobes R.J."/>
            <person name="Fragoso G."/>
            <person name="Sciutto E."/>
            <person name="Aslett M."/>
            <person name="Beasley H."/>
            <person name="Bennett H.M."/>
            <person name="Cai J."/>
            <person name="Camicia F."/>
            <person name="Clark R."/>
            <person name="Cucher M."/>
            <person name="De Silva N."/>
            <person name="Day T.A."/>
            <person name="Deplazes P."/>
            <person name="Estrada K."/>
            <person name="Fernandez C."/>
            <person name="Holland P.W."/>
            <person name="Hou J."/>
            <person name="Hu S."/>
            <person name="Huckvale T."/>
            <person name="Hung S.S."/>
            <person name="Kamenetzky L."/>
            <person name="Keane J.A."/>
            <person name="Kiss F."/>
            <person name="Koziol U."/>
            <person name="Lambert O."/>
            <person name="Liu K."/>
            <person name="Luo X."/>
            <person name="Luo Y."/>
            <person name="Macchiaroli N."/>
            <person name="Nichol S."/>
            <person name="Paps J."/>
            <person name="Parkinson J."/>
            <person name="Pouchkina-Stantcheva N."/>
            <person name="Riddiford N."/>
            <person name="Rosenzvit M."/>
            <person name="Salinas G."/>
            <person name="Wasmuth J.D."/>
            <person name="Zamanian M."/>
            <person name="Zheng Y."/>
            <person name="Cai X."/>
            <person name="Soberon X."/>
            <person name="Olson P.D."/>
            <person name="Laclette J.P."/>
            <person name="Brehm K."/>
            <person name="Berriman M."/>
            <person name="Garciarrubio A."/>
            <person name="Bobes R.J."/>
            <person name="Fragoso G."/>
            <person name="Sanchez-Flores A."/>
            <person name="Estrada K."/>
            <person name="Cevallos M.A."/>
            <person name="Morett E."/>
            <person name="Gonzalez V."/>
            <person name="Portillo T."/>
            <person name="Ochoa-Leyva A."/>
            <person name="Jose M.V."/>
            <person name="Sciutto E."/>
            <person name="Landa A."/>
            <person name="Jimenez L."/>
            <person name="Valdes V."/>
            <person name="Carrero J.C."/>
            <person name="Larralde C."/>
            <person name="Morales-Montor J."/>
            <person name="Limon-Lason J."/>
            <person name="Soberon X."/>
            <person name="Laclette J.P."/>
        </authorList>
    </citation>
    <scope>NUCLEOTIDE SEQUENCE [LARGE SCALE GENOMIC DNA]</scope>
</reference>
<protein>
    <recommendedName>
        <fullName evidence="5">V-type proton ATPase subunit G</fullName>
    </recommendedName>
</protein>
<dbReference type="GO" id="GO:0097401">
    <property type="term" value="P:synaptic vesicle lumen acidification"/>
    <property type="evidence" value="ECO:0007669"/>
    <property type="project" value="TreeGrafter"/>
</dbReference>
<dbReference type="PANTHER" id="PTHR12713:SF11">
    <property type="entry name" value="V-TYPE PROTON ATPASE SUBUNIT G"/>
    <property type="match status" value="1"/>
</dbReference>
<comment type="function">
    <text evidence="5">Subunit of the V1 complex of vacuolar(H+)-ATPase (V-ATPase), a multisubunit enzyme composed of a peripheral complex (V1) that hydrolyzes ATP and a membrane integral complex (V0) that translocates protons. V-ATPase is responsible for acidifying and maintaining the pH of intracellular compartments and in some cell types, is targeted to the plasma membrane, where it is responsible for acidifying the extracellular environment.</text>
</comment>
<keyword evidence="3 5" id="KW-0375">Hydrogen ion transport</keyword>
<keyword evidence="6" id="KW-0175">Coiled coil</keyword>
<dbReference type="OMA" id="EHMGSKD"/>
<dbReference type="eggNOG" id="KOG1772">
    <property type="taxonomic scope" value="Eukaryota"/>
</dbReference>
<dbReference type="EMBL" id="LN902843">
    <property type="protein sequence ID" value="CDS37313.1"/>
    <property type="molecule type" value="Genomic_DNA"/>
</dbReference>
<comment type="similarity">
    <text evidence="1 5">Belongs to the V-ATPase G subunit family.</text>
</comment>
<dbReference type="PANTHER" id="PTHR12713">
    <property type="entry name" value="VACUOLAR ATP SYNTHASE SUBUNIT G"/>
    <property type="match status" value="1"/>
</dbReference>
<evidence type="ECO:0000256" key="5">
    <source>
        <dbReference type="RuleBase" id="RU364019"/>
    </source>
</evidence>
<dbReference type="NCBIfam" id="TIGR01147">
    <property type="entry name" value="V_ATP_synt_G"/>
    <property type="match status" value="1"/>
</dbReference>
<dbReference type="FunFam" id="1.20.5.2950:FF:000001">
    <property type="entry name" value="V-type proton ATPase subunit G"/>
    <property type="match status" value="1"/>
</dbReference>
<name>A0A068Y560_ECHMU</name>
<gene>
    <name evidence="7" type="ORF">EmuJ_000455700</name>
</gene>
<evidence type="ECO:0000313" key="8">
    <source>
        <dbReference type="Proteomes" id="UP000017246"/>
    </source>
</evidence>
<reference evidence="7" key="2">
    <citation type="submission" date="2015-11" db="EMBL/GenBank/DDBJ databases">
        <authorList>
            <person name="Zhang Y."/>
            <person name="Guo Z."/>
        </authorList>
    </citation>
    <scope>NUCLEOTIDE SEQUENCE</scope>
</reference>
<evidence type="ECO:0000256" key="1">
    <source>
        <dbReference type="ARBA" id="ARBA00010066"/>
    </source>
</evidence>
<proteinExistence type="inferred from homology"/>
<dbReference type="OrthoDB" id="250802at2759"/>
<keyword evidence="8" id="KW-1185">Reference proteome</keyword>
<dbReference type="GO" id="GO:0000221">
    <property type="term" value="C:vacuolar proton-transporting V-type ATPase, V1 domain"/>
    <property type="evidence" value="ECO:0007669"/>
    <property type="project" value="TreeGrafter"/>
</dbReference>
<feature type="coiled-coil region" evidence="6">
    <location>
        <begin position="19"/>
        <end position="50"/>
    </location>
</feature>
<evidence type="ECO:0000256" key="3">
    <source>
        <dbReference type="ARBA" id="ARBA00022781"/>
    </source>
</evidence>
<evidence type="ECO:0000256" key="2">
    <source>
        <dbReference type="ARBA" id="ARBA00022448"/>
    </source>
</evidence>
<dbReference type="InterPro" id="IPR005124">
    <property type="entry name" value="V-ATPase_G"/>
</dbReference>
<evidence type="ECO:0000256" key="6">
    <source>
        <dbReference type="SAM" id="Coils"/>
    </source>
</evidence>
<dbReference type="STRING" id="6211.A0A068Y560"/>
<evidence type="ECO:0000313" key="7">
    <source>
        <dbReference type="EMBL" id="CDS37313.1"/>
    </source>
</evidence>
<dbReference type="GO" id="GO:0016887">
    <property type="term" value="F:ATP hydrolysis activity"/>
    <property type="evidence" value="ECO:0007669"/>
    <property type="project" value="TreeGrafter"/>
</dbReference>
<dbReference type="GO" id="GO:0046961">
    <property type="term" value="F:proton-transporting ATPase activity, rotational mechanism"/>
    <property type="evidence" value="ECO:0007669"/>
    <property type="project" value="InterPro"/>
</dbReference>
<dbReference type="GO" id="GO:0098793">
    <property type="term" value="C:presynapse"/>
    <property type="evidence" value="ECO:0007669"/>
    <property type="project" value="GOC"/>
</dbReference>
<dbReference type="Gene3D" id="1.20.5.2950">
    <property type="match status" value="1"/>
</dbReference>
<dbReference type="AlphaFoldDB" id="A0A068Y560"/>
<comment type="subunit">
    <text evidence="5">V-ATPase is a heteromultimeric enzyme made up of two complexes: the ATP-hydrolytic V1 complex and the proton translocation V0 complex.</text>
</comment>
<dbReference type="Proteomes" id="UP000017246">
    <property type="component" value="Unassembled WGS sequence"/>
</dbReference>
<organism evidence="7 8">
    <name type="scientific">Echinococcus multilocularis</name>
    <name type="common">Fox tapeworm</name>
    <dbReference type="NCBI Taxonomy" id="6211"/>
    <lineage>
        <taxon>Eukaryota</taxon>
        <taxon>Metazoa</taxon>
        <taxon>Spiralia</taxon>
        <taxon>Lophotrochozoa</taxon>
        <taxon>Platyhelminthes</taxon>
        <taxon>Cestoda</taxon>
        <taxon>Eucestoda</taxon>
        <taxon>Cyclophyllidea</taxon>
        <taxon>Taeniidae</taxon>
        <taxon>Echinococcus</taxon>
    </lineage>
</organism>
<keyword evidence="4 5" id="KW-0406">Ion transport</keyword>